<dbReference type="AlphaFoldDB" id="A0A413U9B3"/>
<dbReference type="PANTHER" id="PTHR33408:SF2">
    <property type="entry name" value="TRANSPOSASE DDE DOMAIN-CONTAINING PROTEIN"/>
    <property type="match status" value="1"/>
</dbReference>
<evidence type="ECO:0000313" key="2">
    <source>
        <dbReference type="EMBL" id="RHA97540.1"/>
    </source>
</evidence>
<gene>
    <name evidence="2" type="ORF">DW907_12830</name>
</gene>
<dbReference type="EMBL" id="QSGD01000119">
    <property type="protein sequence ID" value="RHA97540.1"/>
    <property type="molecule type" value="Genomic_DNA"/>
</dbReference>
<reference evidence="2 3" key="1">
    <citation type="submission" date="2018-08" db="EMBL/GenBank/DDBJ databases">
        <title>A genome reference for cultivated species of the human gut microbiota.</title>
        <authorList>
            <person name="Zou Y."/>
            <person name="Xue W."/>
            <person name="Luo G."/>
        </authorList>
    </citation>
    <scope>NUCLEOTIDE SEQUENCE [LARGE SCALE GENOMIC DNA]</scope>
    <source>
        <strain evidence="2 3">AM42-13AC</strain>
    </source>
</reference>
<evidence type="ECO:0000313" key="3">
    <source>
        <dbReference type="Proteomes" id="UP000285288"/>
    </source>
</evidence>
<feature type="domain" description="Transposase DDE" evidence="1">
    <location>
        <begin position="5"/>
        <end position="75"/>
    </location>
</feature>
<dbReference type="Proteomes" id="UP000285288">
    <property type="component" value="Unassembled WGS sequence"/>
</dbReference>
<protein>
    <submittedName>
        <fullName evidence="2">IS1182 family transposase</fullName>
    </submittedName>
</protein>
<organism evidence="2 3">
    <name type="scientific">Holdemanella biformis</name>
    <dbReference type="NCBI Taxonomy" id="1735"/>
    <lineage>
        <taxon>Bacteria</taxon>
        <taxon>Bacillati</taxon>
        <taxon>Bacillota</taxon>
        <taxon>Erysipelotrichia</taxon>
        <taxon>Erysipelotrichales</taxon>
        <taxon>Erysipelotrichaceae</taxon>
        <taxon>Holdemanella</taxon>
    </lineage>
</organism>
<proteinExistence type="predicted"/>
<feature type="non-terminal residue" evidence="2">
    <location>
        <position position="78"/>
    </location>
</feature>
<accession>A0A413U9B3</accession>
<name>A0A413U9B3_9FIRM</name>
<evidence type="ECO:0000259" key="1">
    <source>
        <dbReference type="Pfam" id="PF13751"/>
    </source>
</evidence>
<dbReference type="PANTHER" id="PTHR33408">
    <property type="entry name" value="TRANSPOSASE"/>
    <property type="match status" value="1"/>
</dbReference>
<comment type="caution">
    <text evidence="2">The sequence shown here is derived from an EMBL/GenBank/DDBJ whole genome shotgun (WGS) entry which is preliminary data.</text>
</comment>
<dbReference type="Pfam" id="PF13751">
    <property type="entry name" value="DDE_Tnp_1_6"/>
    <property type="match status" value="1"/>
</dbReference>
<dbReference type="InterPro" id="IPR025668">
    <property type="entry name" value="Tnp_DDE_dom"/>
</dbReference>
<sequence>MQRCRELESYKKEVKENLSTEQGKKYMTQRSIWSEGIFGQIKEDNHYDKLRRRGISGVKLEILLVCIGHNLRRYHTRK</sequence>